<proteinExistence type="predicted"/>
<accession>A0A9P9FCU1</accession>
<evidence type="ECO:0000313" key="3">
    <source>
        <dbReference type="Proteomes" id="UP000717696"/>
    </source>
</evidence>
<organism evidence="2 3">
    <name type="scientific">Dactylonectria estremocensis</name>
    <dbReference type="NCBI Taxonomy" id="1079267"/>
    <lineage>
        <taxon>Eukaryota</taxon>
        <taxon>Fungi</taxon>
        <taxon>Dikarya</taxon>
        <taxon>Ascomycota</taxon>
        <taxon>Pezizomycotina</taxon>
        <taxon>Sordariomycetes</taxon>
        <taxon>Hypocreomycetidae</taxon>
        <taxon>Hypocreales</taxon>
        <taxon>Nectriaceae</taxon>
        <taxon>Dactylonectria</taxon>
    </lineage>
</organism>
<feature type="compositionally biased region" description="Polar residues" evidence="1">
    <location>
        <begin position="94"/>
        <end position="112"/>
    </location>
</feature>
<dbReference type="Proteomes" id="UP000717696">
    <property type="component" value="Unassembled WGS sequence"/>
</dbReference>
<protein>
    <submittedName>
        <fullName evidence="2">Uncharacterized protein</fullName>
    </submittedName>
</protein>
<evidence type="ECO:0000313" key="2">
    <source>
        <dbReference type="EMBL" id="KAH7158202.1"/>
    </source>
</evidence>
<name>A0A9P9FCU1_9HYPO</name>
<feature type="compositionally biased region" description="Low complexity" evidence="1">
    <location>
        <begin position="81"/>
        <end position="92"/>
    </location>
</feature>
<evidence type="ECO:0000256" key="1">
    <source>
        <dbReference type="SAM" id="MobiDB-lite"/>
    </source>
</evidence>
<comment type="caution">
    <text evidence="2">The sequence shown here is derived from an EMBL/GenBank/DDBJ whole genome shotgun (WGS) entry which is preliminary data.</text>
</comment>
<dbReference type="EMBL" id="JAGMUU010000003">
    <property type="protein sequence ID" value="KAH7158202.1"/>
    <property type="molecule type" value="Genomic_DNA"/>
</dbReference>
<keyword evidence="3" id="KW-1185">Reference proteome</keyword>
<dbReference type="AlphaFoldDB" id="A0A9P9FCU1"/>
<feature type="region of interest" description="Disordered" evidence="1">
    <location>
        <begin position="54"/>
        <end position="119"/>
    </location>
</feature>
<gene>
    <name evidence="2" type="ORF">B0J13DRAFT_190927</name>
</gene>
<reference evidence="2" key="1">
    <citation type="journal article" date="2021" name="Nat. Commun.">
        <title>Genetic determinants of endophytism in the Arabidopsis root mycobiome.</title>
        <authorList>
            <person name="Mesny F."/>
            <person name="Miyauchi S."/>
            <person name="Thiergart T."/>
            <person name="Pickel B."/>
            <person name="Atanasova L."/>
            <person name="Karlsson M."/>
            <person name="Huettel B."/>
            <person name="Barry K.W."/>
            <person name="Haridas S."/>
            <person name="Chen C."/>
            <person name="Bauer D."/>
            <person name="Andreopoulos W."/>
            <person name="Pangilinan J."/>
            <person name="LaButti K."/>
            <person name="Riley R."/>
            <person name="Lipzen A."/>
            <person name="Clum A."/>
            <person name="Drula E."/>
            <person name="Henrissat B."/>
            <person name="Kohler A."/>
            <person name="Grigoriev I.V."/>
            <person name="Martin F.M."/>
            <person name="Hacquard S."/>
        </authorList>
    </citation>
    <scope>NUCLEOTIDE SEQUENCE</scope>
    <source>
        <strain evidence="2">MPI-CAGE-AT-0021</strain>
    </source>
</reference>
<feature type="region of interest" description="Disordered" evidence="1">
    <location>
        <begin position="147"/>
        <end position="191"/>
    </location>
</feature>
<sequence>MLIPGDRPASAAVDWSRRPSRMGGGAGLAWRSQASLKALQLPLWECRLDPWLPTGGLEAVPKPPSELEPLSTKHPGTLVGSATASTQPPASSRLPWSQTRRSCAASRTTAPSEPQRPKQPNLFTLAAGLASGGASGVRMAPARPTRGLRRGASSKGLPAAQPIGPQISLSDLKCRPPAQRQGRSVATHHLSCRRTWPETRHLAWPGSEGQ</sequence>